<keyword evidence="1" id="KW-0614">Plasmid</keyword>
<evidence type="ECO:0000313" key="1">
    <source>
        <dbReference type="EMBL" id="UXN58121.1"/>
    </source>
</evidence>
<dbReference type="EMBL" id="CP104971">
    <property type="protein sequence ID" value="UXN58121.1"/>
    <property type="molecule type" value="Genomic_DNA"/>
</dbReference>
<organism evidence="1 2">
    <name type="scientific">Phyllobacterium zundukense</name>
    <dbReference type="NCBI Taxonomy" id="1867719"/>
    <lineage>
        <taxon>Bacteria</taxon>
        <taxon>Pseudomonadati</taxon>
        <taxon>Pseudomonadota</taxon>
        <taxon>Alphaproteobacteria</taxon>
        <taxon>Hyphomicrobiales</taxon>
        <taxon>Phyllobacteriaceae</taxon>
        <taxon>Phyllobacterium</taxon>
    </lineage>
</organism>
<dbReference type="Proteomes" id="UP001061991">
    <property type="component" value="Plasmid p_unnamed2"/>
</dbReference>
<geneLocation type="plasmid" evidence="1 2">
    <name>p_unnamed2</name>
</geneLocation>
<reference evidence="1" key="1">
    <citation type="submission" date="2022-09" db="EMBL/GenBank/DDBJ databases">
        <title>Interaction between co-microsymbionts with complementary sets of symbiotic genes in legume-rhizobium systems.</title>
        <authorList>
            <person name="Safronova V."/>
            <person name="Sazanova A."/>
            <person name="Afonin A."/>
            <person name="Chirak E."/>
        </authorList>
    </citation>
    <scope>NUCLEOTIDE SEQUENCE</scope>
    <source>
        <strain evidence="1">A18/3m</strain>
    </source>
</reference>
<keyword evidence="2" id="KW-1185">Reference proteome</keyword>
<protein>
    <submittedName>
        <fullName evidence="1">Uncharacterized protein</fullName>
    </submittedName>
</protein>
<proteinExistence type="predicted"/>
<evidence type="ECO:0000313" key="2">
    <source>
        <dbReference type="Proteomes" id="UP001061991"/>
    </source>
</evidence>
<accession>A0ACD4CX20</accession>
<name>A0ACD4CX20_9HYPH</name>
<sequence>MKKHLLIIVAALVVFSHGATAAEKFPTSWRKTMTNDPATNPYLTEYSLDLQNPLQTGARNFVVARLVGSYCQGAKINRSKLMAYLASTGMGNAALSAQRYAYDAARMTFNHFDYRALAHLCAGAEYMLGAKGKLAQDIGKPGKGEPRDAYDPLNPMIMVARLIPRP</sequence>
<gene>
    <name evidence="1" type="ORF">N8E88_04660</name>
</gene>